<comment type="caution">
    <text evidence="2">The sequence shown here is derived from an EMBL/GenBank/DDBJ whole genome shotgun (WGS) entry which is preliminary data.</text>
</comment>
<feature type="compositionally biased region" description="Basic and acidic residues" evidence="1">
    <location>
        <begin position="120"/>
        <end position="138"/>
    </location>
</feature>
<protein>
    <submittedName>
        <fullName evidence="2">Uncharacterized protein</fullName>
    </submittedName>
</protein>
<gene>
    <name evidence="2" type="ORF">RUM44_003628</name>
</gene>
<reference evidence="2 3" key="1">
    <citation type="submission" date="2023-09" db="EMBL/GenBank/DDBJ databases">
        <title>Genomes of two closely related lineages of the louse Polyplax serrata with different host specificities.</title>
        <authorList>
            <person name="Martinu J."/>
            <person name="Tarabai H."/>
            <person name="Stefka J."/>
            <person name="Hypsa V."/>
        </authorList>
    </citation>
    <scope>NUCLEOTIDE SEQUENCE [LARGE SCALE GENOMIC DNA]</scope>
    <source>
        <strain evidence="2">98ZLc_SE</strain>
    </source>
</reference>
<organism evidence="2 3">
    <name type="scientific">Polyplax serrata</name>
    <name type="common">Common mouse louse</name>
    <dbReference type="NCBI Taxonomy" id="468196"/>
    <lineage>
        <taxon>Eukaryota</taxon>
        <taxon>Metazoa</taxon>
        <taxon>Ecdysozoa</taxon>
        <taxon>Arthropoda</taxon>
        <taxon>Hexapoda</taxon>
        <taxon>Insecta</taxon>
        <taxon>Pterygota</taxon>
        <taxon>Neoptera</taxon>
        <taxon>Paraneoptera</taxon>
        <taxon>Psocodea</taxon>
        <taxon>Troctomorpha</taxon>
        <taxon>Phthiraptera</taxon>
        <taxon>Anoplura</taxon>
        <taxon>Polyplacidae</taxon>
        <taxon>Polyplax</taxon>
    </lineage>
</organism>
<feature type="region of interest" description="Disordered" evidence="1">
    <location>
        <begin position="90"/>
        <end position="138"/>
    </location>
</feature>
<dbReference type="EMBL" id="JAWJWF010000049">
    <property type="protein sequence ID" value="KAK6619246.1"/>
    <property type="molecule type" value="Genomic_DNA"/>
</dbReference>
<evidence type="ECO:0000313" key="3">
    <source>
        <dbReference type="Proteomes" id="UP001359485"/>
    </source>
</evidence>
<accession>A0ABR1AH03</accession>
<proteinExistence type="predicted"/>
<sequence>MDISPVPLADALINLSINKVIKRVITSYYFSGDAKRVSEVSNSDLTRELTLYPGRVPQENDRNDENNDDAFLLKRGPRHSVRGMFVIDREAPKSPGASPTPTFLLQHSGGGRVSPSVNLKRAEEFRQGNRNKTCKEET</sequence>
<dbReference type="Proteomes" id="UP001359485">
    <property type="component" value="Unassembled WGS sequence"/>
</dbReference>
<evidence type="ECO:0000313" key="2">
    <source>
        <dbReference type="EMBL" id="KAK6619246.1"/>
    </source>
</evidence>
<evidence type="ECO:0000256" key="1">
    <source>
        <dbReference type="SAM" id="MobiDB-lite"/>
    </source>
</evidence>
<keyword evidence="3" id="KW-1185">Reference proteome</keyword>
<name>A0ABR1AH03_POLSC</name>